<sequence>MTNLNKSAEQINRALGQRLKKGERDIAKKYANTLNEIRKALSKIYEKYESDGVLTYTEMARYDRLRKFLKEVNNLLTSNYKSLKKTIYDVLGQSYLEGYYLTAWAVETDTLSKLAYSAVAADVITAMIENPISGLTLSDRLEKNRSTIIYTIQQEITQSLVKGETYGSMAKRIKGALEGDTVKAMTIVRTEAHRASESGKLDSVVHANNNGVKMMKEWNSMQDERVRPGRGIGKKDALHAANHRMLDGKKIPVDEDFVGKLGKGPGPGQMGAAGEDINCRCFLTYSVEKIEKPDAKDLENMTFETWKKERLKNG</sequence>
<evidence type="ECO:0000313" key="3">
    <source>
        <dbReference type="Proteomes" id="UP000030588"/>
    </source>
</evidence>
<dbReference type="STRING" id="363870.NG54_03345"/>
<reference evidence="2 3" key="1">
    <citation type="submission" date="2014-10" db="EMBL/GenBank/DDBJ databases">
        <title>Draft genome of phytase producing Bacillus ginsengihumi strain M2.11.</title>
        <authorList>
            <person name="Toymentseva A."/>
            <person name="Boulygina E.A."/>
            <person name="Kazakov S.V."/>
            <person name="Kayumov I."/>
            <person name="Suleimanova A.D."/>
            <person name="Mardanova A.M."/>
            <person name="Maria S.N."/>
            <person name="Sergey M.Y."/>
            <person name="Sharipova M.R."/>
        </authorList>
    </citation>
    <scope>NUCLEOTIDE SEQUENCE [LARGE SCALE GENOMIC DNA]</scope>
    <source>
        <strain evidence="2 3">M2.11</strain>
    </source>
</reference>
<comment type="caution">
    <text evidence="2">The sequence shown here is derived from an EMBL/GenBank/DDBJ whole genome shotgun (WGS) entry which is preliminary data.</text>
</comment>
<evidence type="ECO:0000259" key="1">
    <source>
        <dbReference type="Pfam" id="PF04233"/>
    </source>
</evidence>
<dbReference type="EMBL" id="JRUN01000006">
    <property type="protein sequence ID" value="KHD86364.1"/>
    <property type="molecule type" value="Genomic_DNA"/>
</dbReference>
<dbReference type="Pfam" id="PF04233">
    <property type="entry name" value="Phage_Mu_F"/>
    <property type="match status" value="1"/>
</dbReference>
<dbReference type="RefSeq" id="WP_035353182.1">
    <property type="nucleotide sequence ID" value="NZ_JRUN01000006.1"/>
</dbReference>
<dbReference type="OrthoDB" id="9151105at2"/>
<organism evidence="2 3">
    <name type="scientific">Heyndrickxia ginsengihumi</name>
    <dbReference type="NCBI Taxonomy" id="363870"/>
    <lineage>
        <taxon>Bacteria</taxon>
        <taxon>Bacillati</taxon>
        <taxon>Bacillota</taxon>
        <taxon>Bacilli</taxon>
        <taxon>Bacillales</taxon>
        <taxon>Bacillaceae</taxon>
        <taxon>Heyndrickxia</taxon>
    </lineage>
</organism>
<dbReference type="Proteomes" id="UP000030588">
    <property type="component" value="Unassembled WGS sequence"/>
</dbReference>
<feature type="domain" description="Phage head morphogenesis" evidence="1">
    <location>
        <begin position="151"/>
        <end position="283"/>
    </location>
</feature>
<name>A0A0A6VIB3_9BACI</name>
<proteinExistence type="predicted"/>
<protein>
    <recommendedName>
        <fullName evidence="1">Phage head morphogenesis domain-containing protein</fullName>
    </recommendedName>
</protein>
<accession>A0A0A6VIB3</accession>
<dbReference type="AlphaFoldDB" id="A0A0A6VIB3"/>
<dbReference type="InterPro" id="IPR006528">
    <property type="entry name" value="Phage_head_morphogenesis_dom"/>
</dbReference>
<gene>
    <name evidence="2" type="ORF">NG54_03345</name>
</gene>
<evidence type="ECO:0000313" key="2">
    <source>
        <dbReference type="EMBL" id="KHD86364.1"/>
    </source>
</evidence>